<evidence type="ECO:0000256" key="3">
    <source>
        <dbReference type="ARBA" id="ARBA00023002"/>
    </source>
</evidence>
<dbReference type="Pfam" id="PF00384">
    <property type="entry name" value="Molybdopterin"/>
    <property type="match status" value="1"/>
</dbReference>
<evidence type="ECO:0000313" key="7">
    <source>
        <dbReference type="EMBL" id="SMB97107.1"/>
    </source>
</evidence>
<evidence type="ECO:0000313" key="8">
    <source>
        <dbReference type="Proteomes" id="UP000192582"/>
    </source>
</evidence>
<dbReference type="Gene3D" id="2.20.25.90">
    <property type="entry name" value="ADC-like domains"/>
    <property type="match status" value="1"/>
</dbReference>
<dbReference type="Pfam" id="PF01568">
    <property type="entry name" value="Molydop_binding"/>
    <property type="match status" value="1"/>
</dbReference>
<gene>
    <name evidence="7" type="ORF">SAMN00790413_06347</name>
</gene>
<dbReference type="Pfam" id="PF04879">
    <property type="entry name" value="Molybdop_Fe4S4"/>
    <property type="match status" value="1"/>
</dbReference>
<dbReference type="GO" id="GO:0016491">
    <property type="term" value="F:oxidoreductase activity"/>
    <property type="evidence" value="ECO:0007669"/>
    <property type="project" value="UniProtKB-KW"/>
</dbReference>
<evidence type="ECO:0000256" key="2">
    <source>
        <dbReference type="ARBA" id="ARBA00022723"/>
    </source>
</evidence>
<dbReference type="Gene3D" id="2.40.40.20">
    <property type="match status" value="1"/>
</dbReference>
<organism evidence="7 8">
    <name type="scientific">Deinococcus hopiensis KR-140</name>
    <dbReference type="NCBI Taxonomy" id="695939"/>
    <lineage>
        <taxon>Bacteria</taxon>
        <taxon>Thermotogati</taxon>
        <taxon>Deinococcota</taxon>
        <taxon>Deinococci</taxon>
        <taxon>Deinococcales</taxon>
        <taxon>Deinococcaceae</taxon>
        <taxon>Deinococcus</taxon>
    </lineage>
</organism>
<dbReference type="GO" id="GO:0043546">
    <property type="term" value="F:molybdopterin cofactor binding"/>
    <property type="evidence" value="ECO:0007669"/>
    <property type="project" value="InterPro"/>
</dbReference>
<dbReference type="GO" id="GO:0051539">
    <property type="term" value="F:4 iron, 4 sulfur cluster binding"/>
    <property type="evidence" value="ECO:0007669"/>
    <property type="project" value="UniProtKB-KW"/>
</dbReference>
<dbReference type="AlphaFoldDB" id="A0A1W1VUQ5"/>
<dbReference type="STRING" id="695939.SAMN00790413_06347"/>
<keyword evidence="5" id="KW-0411">Iron-sulfur</keyword>
<dbReference type="InterPro" id="IPR006657">
    <property type="entry name" value="MoPterin_dinucl-bd_dom"/>
</dbReference>
<dbReference type="InterPro" id="IPR050123">
    <property type="entry name" value="Prok_molybdopt-oxidoreductase"/>
</dbReference>
<keyword evidence="8" id="KW-1185">Reference proteome</keyword>
<evidence type="ECO:0000256" key="4">
    <source>
        <dbReference type="ARBA" id="ARBA00023004"/>
    </source>
</evidence>
<dbReference type="PANTHER" id="PTHR43105:SF9">
    <property type="entry name" value="NADPH-FE(3+) OXIDOREDUCTASE SUBUNIT ALPHA"/>
    <property type="match status" value="1"/>
</dbReference>
<keyword evidence="4" id="KW-0408">Iron</keyword>
<dbReference type="InterPro" id="IPR006963">
    <property type="entry name" value="Mopterin_OxRdtase_4Fe-4S_dom"/>
</dbReference>
<sequence>MTAPSGPTIHYRACNLCEAICGLKITVEDGRVTDIRGDEHDPLSRGHLCPKGSALADLHADPDRLTKPVRREGDAWVEMEWEEALNLVAARLREVQEQHGRDAVAVYQGNPSVHNSGTLLSAGGVWRALGTRNRFSATSVDQLPHHLAALFMFGHPLLMPIPDVDRTDYLLMLGANPLASNGSILTAPGMRGRLKAIRARGGRVVLLDPRRTETADLADHLFIRPGTDAFFLLGVLHTVFEEGLARPGRVAGFADGLGALRAASADFSPEVTAATTGVPAEVTREIARGFARAERAVAYGRMGLSTQAFGGLCQWLLNALNAATGNLDREGGMMFPLPAFDLLTRAKKGEVPFGRFASRVRGLPEFDGELPTAALAEEMETPGEGQIRALVTSCGNPVLSTPNGVRLNAALAGLDFMVSVDIYVNETTRHAHVILPPTTGLETEHYDVIFHHFAVRDTARLNAPVFAAAAHQRHDWQIFEGLRARLAGEPGEKRHSTPAARLDLGLRHGPRRVSLDDVRAAPHGLDFGPMAPRLPERLLTANGRADLAPAFFLSDLPRLRAALGEEPGGFVLIGRRGLRDNNSWMHNAPRLARGPDRCTLHVHPDDAARIGAKDGDRVEVESRVGRITVPVQVTPNVMPGVVSLPHGYGHGRSGVRLRVARQRAGASVNDLTDETRLDVLTGNAAVNGVPVTVRLAAPIAETAAD</sequence>
<protein>
    <submittedName>
        <fullName evidence="7">Anaerobic selenocysteine-containing dehydrogenase</fullName>
    </submittedName>
</protein>
<dbReference type="SMART" id="SM00926">
    <property type="entry name" value="Molybdop_Fe4S4"/>
    <property type="match status" value="1"/>
</dbReference>
<name>A0A1W1VUQ5_9DEIO</name>
<dbReference type="Proteomes" id="UP000192582">
    <property type="component" value="Unassembled WGS sequence"/>
</dbReference>
<evidence type="ECO:0000256" key="1">
    <source>
        <dbReference type="ARBA" id="ARBA00022485"/>
    </source>
</evidence>
<dbReference type="GO" id="GO:0016020">
    <property type="term" value="C:membrane"/>
    <property type="evidence" value="ECO:0007669"/>
    <property type="project" value="TreeGrafter"/>
</dbReference>
<dbReference type="PANTHER" id="PTHR43105">
    <property type="entry name" value="RESPIRATORY NITRATE REDUCTASE"/>
    <property type="match status" value="1"/>
</dbReference>
<feature type="domain" description="4Fe-4S Mo/W bis-MGD-type" evidence="6">
    <location>
        <begin position="7"/>
        <end position="63"/>
    </location>
</feature>
<dbReference type="RefSeq" id="WP_084051180.1">
    <property type="nucleotide sequence ID" value="NZ_FWWU01000010.1"/>
</dbReference>
<dbReference type="SUPFAM" id="SSF53706">
    <property type="entry name" value="Formate dehydrogenase/DMSO reductase, domains 1-3"/>
    <property type="match status" value="1"/>
</dbReference>
<dbReference type="GO" id="GO:0046872">
    <property type="term" value="F:metal ion binding"/>
    <property type="evidence" value="ECO:0007669"/>
    <property type="project" value="UniProtKB-KW"/>
</dbReference>
<keyword evidence="3" id="KW-0560">Oxidoreductase</keyword>
<dbReference type="OrthoDB" id="9803192at2"/>
<dbReference type="InterPro" id="IPR006656">
    <property type="entry name" value="Mopterin_OxRdtase"/>
</dbReference>
<evidence type="ECO:0000259" key="6">
    <source>
        <dbReference type="PROSITE" id="PS51669"/>
    </source>
</evidence>
<keyword evidence="2" id="KW-0479">Metal-binding</keyword>
<keyword evidence="1" id="KW-0004">4Fe-4S</keyword>
<dbReference type="Gene3D" id="3.40.50.740">
    <property type="match status" value="1"/>
</dbReference>
<evidence type="ECO:0000256" key="5">
    <source>
        <dbReference type="ARBA" id="ARBA00023014"/>
    </source>
</evidence>
<dbReference type="EMBL" id="FWWU01000010">
    <property type="protein sequence ID" value="SMB97107.1"/>
    <property type="molecule type" value="Genomic_DNA"/>
</dbReference>
<dbReference type="PROSITE" id="PS51669">
    <property type="entry name" value="4FE4S_MOW_BIS_MGD"/>
    <property type="match status" value="1"/>
</dbReference>
<dbReference type="Gene3D" id="3.40.228.10">
    <property type="entry name" value="Dimethylsulfoxide Reductase, domain 2"/>
    <property type="match status" value="1"/>
</dbReference>
<accession>A0A1W1VUQ5</accession>
<proteinExistence type="predicted"/>
<reference evidence="7 8" key="1">
    <citation type="submission" date="2017-04" db="EMBL/GenBank/DDBJ databases">
        <authorList>
            <person name="Afonso C.L."/>
            <person name="Miller P.J."/>
            <person name="Scott M.A."/>
            <person name="Spackman E."/>
            <person name="Goraichik I."/>
            <person name="Dimitrov K.M."/>
            <person name="Suarez D.L."/>
            <person name="Swayne D.E."/>
        </authorList>
    </citation>
    <scope>NUCLEOTIDE SEQUENCE [LARGE SCALE GENOMIC DNA]</scope>
    <source>
        <strain evidence="7 8">KR-140</strain>
    </source>
</reference>